<dbReference type="EMBL" id="JWZX01002797">
    <property type="protein sequence ID" value="KOO26814.1"/>
    <property type="molecule type" value="Genomic_DNA"/>
</dbReference>
<evidence type="ECO:0000256" key="1">
    <source>
        <dbReference type="SAM" id="MobiDB-lite"/>
    </source>
</evidence>
<keyword evidence="3" id="KW-0472">Membrane</keyword>
<dbReference type="Proteomes" id="UP000037460">
    <property type="component" value="Unassembled WGS sequence"/>
</dbReference>
<dbReference type="SUPFAM" id="SSF69593">
    <property type="entry name" value="Glycerol-3-phosphate (1)-acyltransferase"/>
    <property type="match status" value="1"/>
</dbReference>
<organism evidence="3 4">
    <name type="scientific">Chrysochromulina tobinii</name>
    <dbReference type="NCBI Taxonomy" id="1460289"/>
    <lineage>
        <taxon>Eukaryota</taxon>
        <taxon>Haptista</taxon>
        <taxon>Haptophyta</taxon>
        <taxon>Prymnesiophyceae</taxon>
        <taxon>Prymnesiales</taxon>
        <taxon>Chrysochromulinaceae</taxon>
        <taxon>Chrysochromulina</taxon>
    </lineage>
</organism>
<keyword evidence="4" id="KW-1185">Reference proteome</keyword>
<feature type="compositionally biased region" description="Low complexity" evidence="1">
    <location>
        <begin position="7"/>
        <end position="22"/>
    </location>
</feature>
<feature type="region of interest" description="Disordered" evidence="1">
    <location>
        <begin position="111"/>
        <end position="147"/>
    </location>
</feature>
<proteinExistence type="predicted"/>
<reference evidence="4" key="1">
    <citation type="journal article" date="2015" name="PLoS Genet.">
        <title>Genome Sequence and Transcriptome Analyses of Chrysochromulina tobin: Metabolic Tools for Enhanced Algal Fitness in the Prominent Order Prymnesiales (Haptophyceae).</title>
        <authorList>
            <person name="Hovde B.T."/>
            <person name="Deodato C.R."/>
            <person name="Hunsperger H.M."/>
            <person name="Ryken S.A."/>
            <person name="Yost W."/>
            <person name="Jha R.K."/>
            <person name="Patterson J."/>
            <person name="Monnat R.J. Jr."/>
            <person name="Barlow S.B."/>
            <person name="Starkenburg S.R."/>
            <person name="Cattolico R.A."/>
        </authorList>
    </citation>
    <scope>NUCLEOTIDE SEQUENCE</scope>
    <source>
        <strain evidence="4">CCMP291</strain>
    </source>
</reference>
<sequence length="425" mass="46070">MAMTEGSSSTLPKSPSSALPKSRSVESLDVLRQAQERLTAGGKQQPALRRRPSERALFTIAESHELCVACLSRCATLESLTSLDCEGEIEEDGSVPQVKPTPTEHAVLLADDEGTGSTLGRHLSKIGTSKPDDDGATRRSDTSSPVVLPQHACPPRCAPERCELCREASYTCQSLVRRLLGASLGAWLGYLLWLRFVASKDTARRHLLAFTRFLGERIFSYKVIGAQHIPPIGPGVICVYHGFVPLDMYFMHEWIHRNVGRLPTTLAADFVFRIPLFGYFARLCGAVPAGRQVALEVLKAGGLVIVAPGGVREAMTTSAEDYAVRWYGKKGFAEVAHAAGAPIVPCFTRHIREVFLVLGGSFKLIQALYKYTKLPFTPFLGPLPVPLTTVVGSPVAYDSRRTPADTADVVRQALAALMRAAASEA</sequence>
<feature type="compositionally biased region" description="Basic and acidic residues" evidence="1">
    <location>
        <begin position="130"/>
        <end position="141"/>
    </location>
</feature>
<comment type="caution">
    <text evidence="3">The sequence shown here is derived from an EMBL/GenBank/DDBJ whole genome shotgun (WGS) entry which is preliminary data.</text>
</comment>
<evidence type="ECO:0000313" key="3">
    <source>
        <dbReference type="EMBL" id="KOO26814.1"/>
    </source>
</evidence>
<protein>
    <submittedName>
        <fullName evidence="3">Transmembrane protein 68</fullName>
    </submittedName>
</protein>
<dbReference type="GO" id="GO:0016020">
    <property type="term" value="C:membrane"/>
    <property type="evidence" value="ECO:0007669"/>
    <property type="project" value="TreeGrafter"/>
</dbReference>
<dbReference type="InterPro" id="IPR002123">
    <property type="entry name" value="Plipid/glycerol_acylTrfase"/>
</dbReference>
<accession>A0A0M0JJQ6</accession>
<dbReference type="CDD" id="cd07987">
    <property type="entry name" value="LPLAT_MGAT-like"/>
    <property type="match status" value="1"/>
</dbReference>
<dbReference type="GO" id="GO:0016746">
    <property type="term" value="F:acyltransferase activity"/>
    <property type="evidence" value="ECO:0007669"/>
    <property type="project" value="InterPro"/>
</dbReference>
<dbReference type="PANTHER" id="PTHR22753:SF14">
    <property type="entry name" value="MONOACYLGLYCEROL_DIACYLGLYCEROL O-ACYLTRANSFERASE"/>
    <property type="match status" value="1"/>
</dbReference>
<dbReference type="AlphaFoldDB" id="A0A0M0JJQ6"/>
<dbReference type="SMART" id="SM00563">
    <property type="entry name" value="PlsC"/>
    <property type="match status" value="1"/>
</dbReference>
<keyword evidence="3" id="KW-0812">Transmembrane</keyword>
<dbReference type="PANTHER" id="PTHR22753">
    <property type="entry name" value="TRANSMEMBRANE PROTEIN 68"/>
    <property type="match status" value="1"/>
</dbReference>
<dbReference type="Pfam" id="PF01553">
    <property type="entry name" value="Acyltransferase"/>
    <property type="match status" value="1"/>
</dbReference>
<evidence type="ECO:0000313" key="4">
    <source>
        <dbReference type="Proteomes" id="UP000037460"/>
    </source>
</evidence>
<feature type="region of interest" description="Disordered" evidence="1">
    <location>
        <begin position="1"/>
        <end position="29"/>
    </location>
</feature>
<dbReference type="OrthoDB" id="44277at2759"/>
<name>A0A0M0JJQ6_9EUKA</name>
<feature type="domain" description="Phospholipid/glycerol acyltransferase" evidence="2">
    <location>
        <begin position="235"/>
        <end position="351"/>
    </location>
</feature>
<gene>
    <name evidence="3" type="ORF">Ctob_007415</name>
</gene>
<evidence type="ECO:0000259" key="2">
    <source>
        <dbReference type="SMART" id="SM00563"/>
    </source>
</evidence>